<dbReference type="Gene3D" id="3.30.360.10">
    <property type="entry name" value="Dihydrodipicolinate Reductase, domain 2"/>
    <property type="match status" value="1"/>
</dbReference>
<proteinExistence type="predicted"/>
<evidence type="ECO:0000313" key="4">
    <source>
        <dbReference type="Proteomes" id="UP000549913"/>
    </source>
</evidence>
<dbReference type="Gene3D" id="3.40.50.720">
    <property type="entry name" value="NAD(P)-binding Rossmann-like Domain"/>
    <property type="match status" value="1"/>
</dbReference>
<gene>
    <name evidence="3" type="ORF">BJ984_002047</name>
</gene>
<dbReference type="AlphaFoldDB" id="A0A852SPZ2"/>
<dbReference type="SUPFAM" id="SSF55347">
    <property type="entry name" value="Glyceraldehyde-3-phosphate dehydrogenase-like, C-terminal domain"/>
    <property type="match status" value="1"/>
</dbReference>
<dbReference type="GO" id="GO:0000166">
    <property type="term" value="F:nucleotide binding"/>
    <property type="evidence" value="ECO:0007669"/>
    <property type="project" value="InterPro"/>
</dbReference>
<dbReference type="Proteomes" id="UP000549913">
    <property type="component" value="Unassembled WGS sequence"/>
</dbReference>
<keyword evidence="1" id="KW-0560">Oxidoreductase</keyword>
<dbReference type="InterPro" id="IPR000683">
    <property type="entry name" value="Gfo/Idh/MocA-like_OxRdtase_N"/>
</dbReference>
<dbReference type="Pfam" id="PF01408">
    <property type="entry name" value="GFO_IDH_MocA"/>
    <property type="match status" value="1"/>
</dbReference>
<dbReference type="EMBL" id="JACCBM010000001">
    <property type="protein sequence ID" value="NYD70889.1"/>
    <property type="molecule type" value="Genomic_DNA"/>
</dbReference>
<dbReference type="PANTHER" id="PTHR43818:SF11">
    <property type="entry name" value="BCDNA.GH03377"/>
    <property type="match status" value="1"/>
</dbReference>
<evidence type="ECO:0000259" key="2">
    <source>
        <dbReference type="Pfam" id="PF01408"/>
    </source>
</evidence>
<accession>A0A852SPZ2</accession>
<reference evidence="3 4" key="1">
    <citation type="submission" date="2020-07" db="EMBL/GenBank/DDBJ databases">
        <title>Sequencing the genomes of 1000 actinobacteria strains.</title>
        <authorList>
            <person name="Klenk H.-P."/>
        </authorList>
    </citation>
    <scope>NUCLEOTIDE SEQUENCE [LARGE SCALE GENOMIC DNA]</scope>
    <source>
        <strain evidence="3 4">DSM 26474</strain>
    </source>
</reference>
<dbReference type="RefSeq" id="WP_179547937.1">
    <property type="nucleotide sequence ID" value="NZ_BSEW01000002.1"/>
</dbReference>
<dbReference type="GO" id="GO:0016491">
    <property type="term" value="F:oxidoreductase activity"/>
    <property type="evidence" value="ECO:0007669"/>
    <property type="project" value="UniProtKB-KW"/>
</dbReference>
<keyword evidence="4" id="KW-1185">Reference proteome</keyword>
<sequence length="382" mass="41458">MTAETVNVAIVGGGLMGREIAAAIQRWPALIDHPVRPRLTAVCDINPAAMEWFDEIDTVVTKTTDYHELLADDSIDVVYVAVRHDLHEAIYRDVIASGKSLLAEKPFGIDGAAAQAVLAAMAEHPEAFVRVSSEMPFFPGAQLAIDYVKSGALGTIVSARNSFLHSSDLDVNKPINWKRQVEFCGEAGVMNDLGMHTWHVPLRLGWVPETVYGVLQNLVPTRPGPDGSPVPCDTWDNATLHSWARHEGQLFPLTTETKRIDPGQKNTWEFEAIGLDGGVRFSTKNPKTVSVFTVTDVPGGGREQVWQQIDVGSQSVWPTVTGGIFESGFSDSILQMWAVFLAERHGSLGDRFGAARPSEAALTHAIYRAAATSHAEGRAVAP</sequence>
<comment type="caution">
    <text evidence="3">The sequence shown here is derived from an EMBL/GenBank/DDBJ whole genome shotgun (WGS) entry which is preliminary data.</text>
</comment>
<dbReference type="SUPFAM" id="SSF51735">
    <property type="entry name" value="NAD(P)-binding Rossmann-fold domains"/>
    <property type="match status" value="1"/>
</dbReference>
<dbReference type="PANTHER" id="PTHR43818">
    <property type="entry name" value="BCDNA.GH03377"/>
    <property type="match status" value="1"/>
</dbReference>
<dbReference type="InterPro" id="IPR036291">
    <property type="entry name" value="NAD(P)-bd_dom_sf"/>
</dbReference>
<feature type="domain" description="Gfo/Idh/MocA-like oxidoreductase N-terminal" evidence="2">
    <location>
        <begin position="6"/>
        <end position="126"/>
    </location>
</feature>
<protein>
    <submittedName>
        <fullName evidence="3">Putative dehydrogenase</fullName>
    </submittedName>
</protein>
<dbReference type="InterPro" id="IPR050463">
    <property type="entry name" value="Gfo/Idh/MocA_oxidrdct_glycsds"/>
</dbReference>
<evidence type="ECO:0000313" key="3">
    <source>
        <dbReference type="EMBL" id="NYD70889.1"/>
    </source>
</evidence>
<name>A0A852SPZ2_9MICO</name>
<evidence type="ECO:0000256" key="1">
    <source>
        <dbReference type="ARBA" id="ARBA00023002"/>
    </source>
</evidence>
<organism evidence="3 4">
    <name type="scientific">Herbiconiux flava</name>
    <dbReference type="NCBI Taxonomy" id="881268"/>
    <lineage>
        <taxon>Bacteria</taxon>
        <taxon>Bacillati</taxon>
        <taxon>Actinomycetota</taxon>
        <taxon>Actinomycetes</taxon>
        <taxon>Micrococcales</taxon>
        <taxon>Microbacteriaceae</taxon>
        <taxon>Herbiconiux</taxon>
    </lineage>
</organism>